<keyword evidence="12" id="KW-0812">Transmembrane</keyword>
<evidence type="ECO:0000256" key="1">
    <source>
        <dbReference type="ARBA" id="ARBA00004388"/>
    </source>
</evidence>
<evidence type="ECO:0000313" key="14">
    <source>
        <dbReference type="EMBL" id="PWV64389.1"/>
    </source>
</evidence>
<dbReference type="InterPro" id="IPR007507">
    <property type="entry name" value="Glycos_transf_N"/>
</dbReference>
<dbReference type="GO" id="GO:0009245">
    <property type="term" value="P:lipid A biosynthetic process"/>
    <property type="evidence" value="ECO:0007669"/>
    <property type="project" value="TreeGrafter"/>
</dbReference>
<evidence type="ECO:0000256" key="2">
    <source>
        <dbReference type="ARBA" id="ARBA00004713"/>
    </source>
</evidence>
<evidence type="ECO:0000256" key="3">
    <source>
        <dbReference type="ARBA" id="ARBA00006380"/>
    </source>
</evidence>
<evidence type="ECO:0000256" key="11">
    <source>
        <dbReference type="PIRSR" id="PIRSR639901-2"/>
    </source>
</evidence>
<evidence type="ECO:0000256" key="8">
    <source>
        <dbReference type="ARBA" id="ARBA00031445"/>
    </source>
</evidence>
<dbReference type="Pfam" id="PF04413">
    <property type="entry name" value="Glycos_transf_N"/>
    <property type="match status" value="1"/>
</dbReference>
<dbReference type="EMBL" id="QGTJ01000002">
    <property type="protein sequence ID" value="PWV64389.1"/>
    <property type="molecule type" value="Genomic_DNA"/>
</dbReference>
<keyword evidence="6 12" id="KW-0808">Transferase</keyword>
<keyword evidence="12" id="KW-1003">Cell membrane</keyword>
<evidence type="ECO:0000256" key="7">
    <source>
        <dbReference type="ARBA" id="ARBA00022968"/>
    </source>
</evidence>
<feature type="site" description="Transition state stabilizer" evidence="11">
    <location>
        <position position="211"/>
    </location>
</feature>
<dbReference type="FunFam" id="3.40.50.2000:FF:000032">
    <property type="entry name" value="3-deoxy-D-manno-octulosonic acid transferase"/>
    <property type="match status" value="1"/>
</dbReference>
<organism evidence="14 15">
    <name type="scientific">Plasticicumulans acidivorans</name>
    <dbReference type="NCBI Taxonomy" id="886464"/>
    <lineage>
        <taxon>Bacteria</taxon>
        <taxon>Pseudomonadati</taxon>
        <taxon>Pseudomonadota</taxon>
        <taxon>Gammaproteobacteria</taxon>
        <taxon>Candidatus Competibacteraceae</taxon>
        <taxon>Plasticicumulans</taxon>
    </lineage>
</organism>
<evidence type="ECO:0000256" key="12">
    <source>
        <dbReference type="RuleBase" id="RU365103"/>
    </source>
</evidence>
<dbReference type="UniPathway" id="UPA00958"/>
<dbReference type="CDD" id="cd01635">
    <property type="entry name" value="Glycosyltransferase_GTB-type"/>
    <property type="match status" value="1"/>
</dbReference>
<keyword evidence="15" id="KW-1185">Reference proteome</keyword>
<keyword evidence="7" id="KW-0735">Signal-anchor</keyword>
<accession>A0A317MXG7</accession>
<dbReference type="Gene3D" id="3.40.50.11720">
    <property type="entry name" value="3-Deoxy-D-manno-octulosonic-acid transferase, N-terminal domain"/>
    <property type="match status" value="1"/>
</dbReference>
<dbReference type="InterPro" id="IPR038107">
    <property type="entry name" value="Glycos_transf_N_sf"/>
</dbReference>
<dbReference type="Gene3D" id="3.40.50.2000">
    <property type="entry name" value="Glycogen Phosphorylase B"/>
    <property type="match status" value="1"/>
</dbReference>
<proteinExistence type="inferred from homology"/>
<feature type="site" description="Transition state stabilizer" evidence="11">
    <location>
        <position position="135"/>
    </location>
</feature>
<dbReference type="SUPFAM" id="SSF53756">
    <property type="entry name" value="UDP-Glycosyltransferase/glycogen phosphorylase"/>
    <property type="match status" value="1"/>
</dbReference>
<dbReference type="GO" id="GO:0009244">
    <property type="term" value="P:lipopolysaccharide core region biosynthetic process"/>
    <property type="evidence" value="ECO:0007669"/>
    <property type="project" value="UniProtKB-UniRule"/>
</dbReference>
<dbReference type="PANTHER" id="PTHR42755:SF1">
    <property type="entry name" value="3-DEOXY-D-MANNO-OCTULOSONIC ACID TRANSFERASE, MITOCHONDRIAL-RELATED"/>
    <property type="match status" value="1"/>
</dbReference>
<evidence type="ECO:0000313" key="15">
    <source>
        <dbReference type="Proteomes" id="UP000246569"/>
    </source>
</evidence>
<gene>
    <name evidence="14" type="ORF">C7443_10238</name>
</gene>
<dbReference type="Proteomes" id="UP000246569">
    <property type="component" value="Unassembled WGS sequence"/>
</dbReference>
<dbReference type="InterPro" id="IPR039901">
    <property type="entry name" value="Kdotransferase"/>
</dbReference>
<keyword evidence="12" id="KW-0448">Lipopolysaccharide biosynthesis</keyword>
<comment type="caution">
    <text evidence="14">The sequence shown here is derived from an EMBL/GenBank/DDBJ whole genome shotgun (WGS) entry which is preliminary data.</text>
</comment>
<feature type="transmembrane region" description="Helical" evidence="12">
    <location>
        <begin position="9"/>
        <end position="28"/>
    </location>
</feature>
<evidence type="ECO:0000256" key="6">
    <source>
        <dbReference type="ARBA" id="ARBA00022679"/>
    </source>
</evidence>
<protein>
    <recommendedName>
        <fullName evidence="5 12">3-deoxy-D-manno-octulosonic acid transferase</fullName>
        <shortName evidence="12">Kdo transferase</shortName>
        <ecNumber evidence="4 12">2.4.99.12</ecNumber>
    </recommendedName>
    <alternativeName>
        <fullName evidence="8 12">Lipid IV(A) 3-deoxy-D-manno-octulosonic acid transferase</fullName>
    </alternativeName>
</protein>
<comment type="subcellular location">
    <subcellularLocation>
        <location evidence="1">Cell inner membrane</location>
        <topology evidence="1">Single-pass membrane protein</topology>
        <orientation evidence="1">Cytoplasmic side</orientation>
    </subcellularLocation>
    <subcellularLocation>
        <location evidence="12">Cell membrane</location>
    </subcellularLocation>
</comment>
<comment type="function">
    <text evidence="12">Involved in lipopolysaccharide (LPS) biosynthesis. Catalyzes the transfer of 3-deoxy-D-manno-octulosonate (Kdo) residue(s) from CMP-Kdo to lipid IV(A), the tetraacyldisaccharide-1,4'-bisphosphate precursor of lipid A.</text>
</comment>
<dbReference type="NCBIfam" id="NF004388">
    <property type="entry name" value="PRK05749.1-4"/>
    <property type="match status" value="1"/>
</dbReference>
<evidence type="ECO:0000256" key="10">
    <source>
        <dbReference type="PIRSR" id="PIRSR639901-1"/>
    </source>
</evidence>
<evidence type="ECO:0000259" key="13">
    <source>
        <dbReference type="Pfam" id="PF04413"/>
    </source>
</evidence>
<keyword evidence="12" id="KW-0472">Membrane</keyword>
<dbReference type="GO" id="GO:0005886">
    <property type="term" value="C:plasma membrane"/>
    <property type="evidence" value="ECO:0007669"/>
    <property type="project" value="UniProtKB-SubCell"/>
</dbReference>
<dbReference type="AlphaFoldDB" id="A0A317MXG7"/>
<dbReference type="PANTHER" id="PTHR42755">
    <property type="entry name" value="3-DEOXY-MANNO-OCTULOSONATE CYTIDYLYLTRANSFERASE"/>
    <property type="match status" value="1"/>
</dbReference>
<comment type="catalytic activity">
    <reaction evidence="9 12">
        <text>lipid IVA (E. coli) + CMP-3-deoxy-beta-D-manno-octulosonate = alpha-Kdo-(2-&gt;6)-lipid IVA (E. coli) + CMP + H(+)</text>
        <dbReference type="Rhea" id="RHEA:28066"/>
        <dbReference type="ChEBI" id="CHEBI:15378"/>
        <dbReference type="ChEBI" id="CHEBI:58603"/>
        <dbReference type="ChEBI" id="CHEBI:60364"/>
        <dbReference type="ChEBI" id="CHEBI:60377"/>
        <dbReference type="ChEBI" id="CHEBI:85987"/>
        <dbReference type="EC" id="2.4.99.12"/>
    </reaction>
</comment>
<reference evidence="14 15" key="1">
    <citation type="submission" date="2018-05" db="EMBL/GenBank/DDBJ databases">
        <title>Genomic Encyclopedia of Type Strains, Phase IV (KMG-IV): sequencing the most valuable type-strain genomes for metagenomic binning, comparative biology and taxonomic classification.</title>
        <authorList>
            <person name="Goeker M."/>
        </authorList>
    </citation>
    <scope>NUCLEOTIDE SEQUENCE [LARGE SCALE GENOMIC DNA]</scope>
    <source>
        <strain evidence="14 15">DSM 23606</strain>
    </source>
</reference>
<feature type="active site" description="Proton acceptor" evidence="10">
    <location>
        <position position="65"/>
    </location>
</feature>
<evidence type="ECO:0000256" key="9">
    <source>
        <dbReference type="ARBA" id="ARBA00049183"/>
    </source>
</evidence>
<feature type="domain" description="3-deoxy-D-manno-octulosonic-acid transferase N-terminal" evidence="13">
    <location>
        <begin position="38"/>
        <end position="213"/>
    </location>
</feature>
<evidence type="ECO:0000256" key="4">
    <source>
        <dbReference type="ARBA" id="ARBA00012621"/>
    </source>
</evidence>
<dbReference type="GO" id="GO:0043842">
    <property type="term" value="F:Kdo transferase activity"/>
    <property type="evidence" value="ECO:0007669"/>
    <property type="project" value="UniProtKB-EC"/>
</dbReference>
<comment type="pathway">
    <text evidence="2 12">Bacterial outer membrane biogenesis; LPS core biosynthesis.</text>
</comment>
<dbReference type="EC" id="2.4.99.12" evidence="4 12"/>
<dbReference type="FunFam" id="3.40.50.11720:FF:000001">
    <property type="entry name" value="3-deoxy-D-manno-octulosonic acid transferase"/>
    <property type="match status" value="1"/>
</dbReference>
<comment type="similarity">
    <text evidence="3">Belongs to the glycosyltransferase group 1 family. Glycosyltransferase 30 subfamily.</text>
</comment>
<keyword evidence="12" id="KW-1133">Transmembrane helix</keyword>
<name>A0A317MXG7_9GAMM</name>
<sequence length="430" mass="46460">MIRAGSIRLLYGVLLYLVVPFALLRLWWRGRRSPGYRQRIGERFGRGASDLPRGMIWIHAVSLGEVRAALPLVRALLRTRPAQPLLVTTTTPTGSQQVREALGDSVHHRYIPYDLPGVIGAFLDRLQPCLLVVMETELWPELFNGCRRRGIPLLLANARLSPRSARGYARVPWLTRPTLAAVDVIGAQSAADAERFRALGAPHVECVGNLKFDLSVPAGLAAQGQALRDTWGAQRRVWIAASTHAGEDELLLDAHAELLQRHADWLLILVPRHPERFAAVAELVRRRGLALAQRSCGEAAAGSQVYLGDTLGELLLLYAAADVAFVGGSLVAVGGHNVLEPAALGVPVLFGRHMFNFAEAEQLLLTAGGGQCVDAGTALVTQLEDWLTDAQARARASAAAAQVVAQNRGALARLLGIIETLLPEKARRGG</sequence>
<evidence type="ECO:0000256" key="5">
    <source>
        <dbReference type="ARBA" id="ARBA00019077"/>
    </source>
</evidence>